<evidence type="ECO:0000313" key="6">
    <source>
        <dbReference type="EMBL" id="RRR74600.1"/>
    </source>
</evidence>
<protein>
    <submittedName>
        <fullName evidence="6">Energy-coupling factor ABC transporter ATP-binding protein</fullName>
    </submittedName>
</protein>
<feature type="domain" description="ABC transporter" evidence="5">
    <location>
        <begin position="2"/>
        <end position="242"/>
    </location>
</feature>
<dbReference type="Pfam" id="PF00005">
    <property type="entry name" value="ABC_tran"/>
    <property type="match status" value="2"/>
</dbReference>
<dbReference type="GO" id="GO:0016887">
    <property type="term" value="F:ATP hydrolysis activity"/>
    <property type="evidence" value="ECO:0007669"/>
    <property type="project" value="InterPro"/>
</dbReference>
<evidence type="ECO:0000259" key="5">
    <source>
        <dbReference type="PROSITE" id="PS50893"/>
    </source>
</evidence>
<dbReference type="GO" id="GO:0043190">
    <property type="term" value="C:ATP-binding cassette (ABC) transporter complex"/>
    <property type="evidence" value="ECO:0007669"/>
    <property type="project" value="TreeGrafter"/>
</dbReference>
<dbReference type="PROSITE" id="PS50893">
    <property type="entry name" value="ABC_TRANSPORTER_2"/>
    <property type="match status" value="2"/>
</dbReference>
<feature type="domain" description="ABC transporter" evidence="5">
    <location>
        <begin position="285"/>
        <end position="514"/>
    </location>
</feature>
<dbReference type="GO" id="GO:0042626">
    <property type="term" value="F:ATPase-coupled transmembrane transporter activity"/>
    <property type="evidence" value="ECO:0007669"/>
    <property type="project" value="TreeGrafter"/>
</dbReference>
<dbReference type="SMART" id="SM00382">
    <property type="entry name" value="AAA"/>
    <property type="match status" value="2"/>
</dbReference>
<evidence type="ECO:0000313" key="7">
    <source>
        <dbReference type="Proteomes" id="UP000280307"/>
    </source>
</evidence>
<dbReference type="PANTHER" id="PTHR43553">
    <property type="entry name" value="HEAVY METAL TRANSPORTER"/>
    <property type="match status" value="1"/>
</dbReference>
<organism evidence="6 7">
    <name type="scientific">Candidatus Viridilinea halotolerans</name>
    <dbReference type="NCBI Taxonomy" id="2491704"/>
    <lineage>
        <taxon>Bacteria</taxon>
        <taxon>Bacillati</taxon>
        <taxon>Chloroflexota</taxon>
        <taxon>Chloroflexia</taxon>
        <taxon>Chloroflexales</taxon>
        <taxon>Chloroflexineae</taxon>
        <taxon>Oscillochloridaceae</taxon>
        <taxon>Candidatus Viridilinea</taxon>
    </lineage>
</organism>
<dbReference type="CDD" id="cd03225">
    <property type="entry name" value="ABC_cobalt_CbiO_domain1"/>
    <property type="match status" value="2"/>
</dbReference>
<dbReference type="Proteomes" id="UP000280307">
    <property type="component" value="Unassembled WGS sequence"/>
</dbReference>
<evidence type="ECO:0000256" key="1">
    <source>
        <dbReference type="ARBA" id="ARBA00005417"/>
    </source>
</evidence>
<dbReference type="AlphaFoldDB" id="A0A426U453"/>
<proteinExistence type="inferred from homology"/>
<dbReference type="Gene3D" id="3.40.50.300">
    <property type="entry name" value="P-loop containing nucleotide triphosphate hydrolases"/>
    <property type="match status" value="2"/>
</dbReference>
<accession>A0A426U453</accession>
<evidence type="ECO:0000256" key="2">
    <source>
        <dbReference type="ARBA" id="ARBA00022448"/>
    </source>
</evidence>
<keyword evidence="4 6" id="KW-0067">ATP-binding</keyword>
<keyword evidence="2" id="KW-0813">Transport</keyword>
<name>A0A426U453_9CHLR</name>
<keyword evidence="3" id="KW-0547">Nucleotide-binding</keyword>
<dbReference type="InterPro" id="IPR003593">
    <property type="entry name" value="AAA+_ATPase"/>
</dbReference>
<gene>
    <name evidence="6" type="ORF">EI684_06660</name>
</gene>
<dbReference type="GO" id="GO:0005524">
    <property type="term" value="F:ATP binding"/>
    <property type="evidence" value="ECO:0007669"/>
    <property type="project" value="UniProtKB-KW"/>
</dbReference>
<comment type="similarity">
    <text evidence="1">Belongs to the ABC transporter superfamily.</text>
</comment>
<dbReference type="EMBL" id="RSAS01000255">
    <property type="protein sequence ID" value="RRR74600.1"/>
    <property type="molecule type" value="Genomic_DNA"/>
</dbReference>
<dbReference type="SUPFAM" id="SSF52540">
    <property type="entry name" value="P-loop containing nucleoside triphosphate hydrolases"/>
    <property type="match status" value="2"/>
</dbReference>
<comment type="caution">
    <text evidence="6">The sequence shown here is derived from an EMBL/GenBank/DDBJ whole genome shotgun (WGS) entry which is preliminary data.</text>
</comment>
<evidence type="ECO:0000256" key="3">
    <source>
        <dbReference type="ARBA" id="ARBA00022741"/>
    </source>
</evidence>
<evidence type="ECO:0000256" key="4">
    <source>
        <dbReference type="ARBA" id="ARBA00022840"/>
    </source>
</evidence>
<dbReference type="InterPro" id="IPR015856">
    <property type="entry name" value="ABC_transpr_CbiO/EcfA_su"/>
</dbReference>
<reference evidence="6 7" key="1">
    <citation type="submission" date="2018-12" db="EMBL/GenBank/DDBJ databases">
        <title>Genome Sequence of Candidatus Viridilinea halotolerans isolated from saline sulfide-rich spring.</title>
        <authorList>
            <person name="Grouzdev D.S."/>
            <person name="Burganskaya E.I."/>
            <person name="Krutkina M.S."/>
            <person name="Sukhacheva M.V."/>
            <person name="Gorlenko V.M."/>
        </authorList>
    </citation>
    <scope>NUCLEOTIDE SEQUENCE [LARGE SCALE GENOMIC DNA]</scope>
    <source>
        <strain evidence="6">Chok-6</strain>
    </source>
</reference>
<dbReference type="InterPro" id="IPR017871">
    <property type="entry name" value="ABC_transporter-like_CS"/>
</dbReference>
<dbReference type="InterPro" id="IPR027417">
    <property type="entry name" value="P-loop_NTPase"/>
</dbReference>
<dbReference type="PROSITE" id="PS00211">
    <property type="entry name" value="ABC_TRANSPORTER_1"/>
    <property type="match status" value="2"/>
</dbReference>
<sequence length="534" mass="57805">MIQIDQLTYCYPDHPTPCLAEIDLTIDAGSFTLIMGPSGSGKSTLLRCLNGLVPHFSGGEIAGRVRVLGEDPLRVGPRVMSRHVGMVFQSPEAQFVLDRVEDEIAFALEHAGLPRAEMRLRVEEVLDLLDLAPLRDRELRTLSGGERQRVAIAAALALRPTILALDEPTSQLDPQSAEDVLQALVRLNSDLGLTVVLVEHRVERVLPFVDQVVVFDAAGHVRSGPPRDILPEVELCPPVVEVARAYGWSPLPLSVKEARRFAAKITPTPQAAPSANPVATGEPYLRITALEAGYEAKAVLHNLDLNVWPGEIVVLMGRNGVGKSTLLRCIVGLLRPQRGNIWIRGQNNRGRSVAAISRELACLPQESDSLLFADSVAEELRVTLRNHGQTENGQVQTLLGQLGLERLSARYPRDLSVGERQRVALGAITVTQPGGLLLDEPTRGLDYAAKTALANLLRQWRNQGAAIMLVTHDVEFSATIADRVLVLGRGGLVADGPPQSVLANSPLFAPQVARLFPGSGWLTVADALAFRPAQ</sequence>
<dbReference type="InterPro" id="IPR003439">
    <property type="entry name" value="ABC_transporter-like_ATP-bd"/>
</dbReference>
<dbReference type="InterPro" id="IPR050095">
    <property type="entry name" value="ECF_ABC_transporter_ATP-bd"/>
</dbReference>